<dbReference type="PANTHER" id="PTHR34154">
    <property type="entry name" value="ALKALI-SENSITIVE LINKAGE PROTEIN 1"/>
    <property type="match status" value="1"/>
</dbReference>
<dbReference type="Pfam" id="PF11790">
    <property type="entry name" value="Glyco_hydro_cc"/>
    <property type="match status" value="1"/>
</dbReference>
<dbReference type="Proteomes" id="UP000305887">
    <property type="component" value="Unassembled WGS sequence"/>
</dbReference>
<evidence type="ECO:0000313" key="3">
    <source>
        <dbReference type="Proteomes" id="UP000305887"/>
    </source>
</evidence>
<dbReference type="AlphaFoldDB" id="A0A5C4MZC5"/>
<dbReference type="InterPro" id="IPR017853">
    <property type="entry name" value="GH"/>
</dbReference>
<reference evidence="2 3" key="1">
    <citation type="submission" date="2019-06" db="EMBL/GenBank/DDBJ databases">
        <title>YIM 131921 draft genome.</title>
        <authorList>
            <person name="Jiang L."/>
        </authorList>
    </citation>
    <scope>NUCLEOTIDE SEQUENCE [LARGE SCALE GENOMIC DNA]</scope>
    <source>
        <strain evidence="2 3">YIM 131921</strain>
    </source>
</reference>
<gene>
    <name evidence="2" type="ORF">FHG66_10390</name>
</gene>
<feature type="domain" description="Asl1-like glycosyl hydrolase catalytic" evidence="1">
    <location>
        <begin position="23"/>
        <end position="249"/>
    </location>
</feature>
<dbReference type="Gene3D" id="2.150.10.10">
    <property type="entry name" value="Serralysin-like metalloprotease, C-terminal"/>
    <property type="match status" value="3"/>
</dbReference>
<dbReference type="InterPro" id="IPR001343">
    <property type="entry name" value="Hemolysn_Ca-bd"/>
</dbReference>
<accession>A0A5C4MZC5</accession>
<dbReference type="OrthoDB" id="9809583at2"/>
<dbReference type="InterPro" id="IPR024655">
    <property type="entry name" value="Asl1_glyco_hydro_catalytic"/>
</dbReference>
<protein>
    <recommendedName>
        <fullName evidence="1">Asl1-like glycosyl hydrolase catalytic domain-containing protein</fullName>
    </recommendedName>
</protein>
<dbReference type="PRINTS" id="PR00313">
    <property type="entry name" value="CABNDNGRPT"/>
</dbReference>
<dbReference type="InterPro" id="IPR018511">
    <property type="entry name" value="Hemolysin-typ_Ca-bd_CS"/>
</dbReference>
<comment type="caution">
    <text evidence="2">The sequence shown here is derived from an EMBL/GenBank/DDBJ whole genome shotgun (WGS) entry which is preliminary data.</text>
</comment>
<dbReference type="Gene3D" id="3.20.20.80">
    <property type="entry name" value="Glycosidases"/>
    <property type="match status" value="1"/>
</dbReference>
<dbReference type="InterPro" id="IPR011049">
    <property type="entry name" value="Serralysin-like_metalloprot_C"/>
</dbReference>
<name>A0A5C4MZC5_9RHOB</name>
<dbReference type="PROSITE" id="PS00330">
    <property type="entry name" value="HEMOLYSIN_CALCIUM"/>
    <property type="match status" value="3"/>
</dbReference>
<sequence length="531" mass="56209">MTIENPEKIGLGTWERDSQGTALNDLNKLSFGWHYTWSEWDLWTYDTAQKTSSFVAMCWDERDVTQEALARVRSTGTTTLLGFNEPDNARQADLSVKQALDLWPQLQATGLRLGSPAATMDQTLGPDSWLGQFMAGAEASGLRVDFIAVHYYSTTGDVDEFKAFLEAVHKQYGRPVWVTEWTLADWDNPGRFSATEQAEFARAGTEMMDDLTFVERHAWFSAYEGGDNWHLNSGVFNSVGELTEVGQTFLDLNTAPLSVFGTVNADSLTGSGRADVMVGLGGDDRLAGGKGYDTLKGGAGSDTLDGGADRDRLEGGLGDDLYVIGHSGDVIVELANAGTDQVKSSVGTVLAENIENLFLSGASAVSGTGNRLANQLTGNSADNILSGLLGNDRLLGADGNDTLKGGDGADRLEGGAGMDRLIGGPGTDHLYGGVGADTLDGAGGADQMWGGAGADRFVFSTGQDRICDFVNNVDEIWIDDALWGGSPRTVASILRGASLESGVVIVDFGTSVLHVAGVSNIGALADDLIIF</sequence>
<dbReference type="SUPFAM" id="SSF51120">
    <property type="entry name" value="beta-Roll"/>
    <property type="match status" value="2"/>
</dbReference>
<dbReference type="RefSeq" id="WP_139076698.1">
    <property type="nucleotide sequence ID" value="NZ_VDFU01000010.1"/>
</dbReference>
<evidence type="ECO:0000259" key="1">
    <source>
        <dbReference type="Pfam" id="PF11790"/>
    </source>
</evidence>
<dbReference type="EMBL" id="VDFU01000010">
    <property type="protein sequence ID" value="TNC49529.1"/>
    <property type="molecule type" value="Genomic_DNA"/>
</dbReference>
<dbReference type="InterPro" id="IPR053183">
    <property type="entry name" value="ASL1"/>
</dbReference>
<organism evidence="2 3">
    <name type="scientific">Rubellimicrobium rubrum</name>
    <dbReference type="NCBI Taxonomy" id="2585369"/>
    <lineage>
        <taxon>Bacteria</taxon>
        <taxon>Pseudomonadati</taxon>
        <taxon>Pseudomonadota</taxon>
        <taxon>Alphaproteobacteria</taxon>
        <taxon>Rhodobacterales</taxon>
        <taxon>Roseobacteraceae</taxon>
        <taxon>Rubellimicrobium</taxon>
    </lineage>
</organism>
<dbReference type="Pfam" id="PF00353">
    <property type="entry name" value="HemolysinCabind"/>
    <property type="match status" value="3"/>
</dbReference>
<dbReference type="GO" id="GO:0005509">
    <property type="term" value="F:calcium ion binding"/>
    <property type="evidence" value="ECO:0007669"/>
    <property type="project" value="InterPro"/>
</dbReference>
<dbReference type="SUPFAM" id="SSF51445">
    <property type="entry name" value="(Trans)glycosidases"/>
    <property type="match status" value="1"/>
</dbReference>
<dbReference type="PANTHER" id="PTHR34154:SF3">
    <property type="entry name" value="ALKALI-SENSITIVE LINKAGE PROTEIN 1"/>
    <property type="match status" value="1"/>
</dbReference>
<keyword evidence="3" id="KW-1185">Reference proteome</keyword>
<evidence type="ECO:0000313" key="2">
    <source>
        <dbReference type="EMBL" id="TNC49529.1"/>
    </source>
</evidence>
<dbReference type="GO" id="GO:0071966">
    <property type="term" value="P:fungal-type cell wall polysaccharide metabolic process"/>
    <property type="evidence" value="ECO:0007669"/>
    <property type="project" value="TreeGrafter"/>
</dbReference>
<proteinExistence type="predicted"/>